<evidence type="ECO:0000313" key="3">
    <source>
        <dbReference type="Proteomes" id="UP000026962"/>
    </source>
</evidence>
<organism evidence="2">
    <name type="scientific">Oryza punctata</name>
    <name type="common">Red rice</name>
    <dbReference type="NCBI Taxonomy" id="4537"/>
    <lineage>
        <taxon>Eukaryota</taxon>
        <taxon>Viridiplantae</taxon>
        <taxon>Streptophyta</taxon>
        <taxon>Embryophyta</taxon>
        <taxon>Tracheophyta</taxon>
        <taxon>Spermatophyta</taxon>
        <taxon>Magnoliopsida</taxon>
        <taxon>Liliopsida</taxon>
        <taxon>Poales</taxon>
        <taxon>Poaceae</taxon>
        <taxon>BOP clade</taxon>
        <taxon>Oryzoideae</taxon>
        <taxon>Oryzeae</taxon>
        <taxon>Oryzinae</taxon>
        <taxon>Oryza</taxon>
    </lineage>
</organism>
<dbReference type="PANTHER" id="PTHR31170">
    <property type="entry name" value="BNAC04G53230D PROTEIN"/>
    <property type="match status" value="1"/>
</dbReference>
<accession>A0A0E0L0P1</accession>
<keyword evidence="1" id="KW-1133">Transmembrane helix</keyword>
<sequence>MPSSVAVTSMVADVIAGVLLRRRHVQASGAQRWGVFVHGLGNHCEVANLFANLCKGAVFDFDEAGENYLRPVCQALERRFRSRPHWWMASLKQKYFLNPWLAASLVVATVGLVCTVIHAVYSVLSYVKAGNSWAR</sequence>
<dbReference type="PANTHER" id="PTHR31170:SF18">
    <property type="entry name" value="(WILD MALAYSIAN BANANA) HYPOTHETICAL PROTEIN"/>
    <property type="match status" value="1"/>
</dbReference>
<keyword evidence="3" id="KW-1185">Reference proteome</keyword>
<dbReference type="AlphaFoldDB" id="A0A0E0L0P1"/>
<keyword evidence="1" id="KW-0812">Transmembrane</keyword>
<proteinExistence type="predicted"/>
<keyword evidence="1" id="KW-0472">Membrane</keyword>
<reference evidence="2" key="1">
    <citation type="submission" date="2015-04" db="UniProtKB">
        <authorList>
            <consortium name="EnsemblPlants"/>
        </authorList>
    </citation>
    <scope>IDENTIFICATION</scope>
</reference>
<evidence type="ECO:0000313" key="2">
    <source>
        <dbReference type="EnsemblPlants" id="OPUNC05G09060.1"/>
    </source>
</evidence>
<name>A0A0E0L0P1_ORYPU</name>
<dbReference type="Pfam" id="PF03140">
    <property type="entry name" value="DUF247"/>
    <property type="match status" value="1"/>
</dbReference>
<dbReference type="OMA" id="CTVIHAV"/>
<dbReference type="HOGENOM" id="CLU_156173_0_0_1"/>
<dbReference type="EnsemblPlants" id="OPUNC05G09060.1">
    <property type="protein sequence ID" value="OPUNC05G09060.1"/>
    <property type="gene ID" value="OPUNC05G09060"/>
</dbReference>
<evidence type="ECO:0000256" key="1">
    <source>
        <dbReference type="SAM" id="Phobius"/>
    </source>
</evidence>
<dbReference type="Proteomes" id="UP000026962">
    <property type="component" value="Chromosome 5"/>
</dbReference>
<reference evidence="2" key="2">
    <citation type="submission" date="2018-05" db="EMBL/GenBank/DDBJ databases">
        <title>OpunRS2 (Oryza punctata Reference Sequence Version 2).</title>
        <authorList>
            <person name="Zhang J."/>
            <person name="Kudrna D."/>
            <person name="Lee S."/>
            <person name="Talag J."/>
            <person name="Welchert J."/>
            <person name="Wing R.A."/>
        </authorList>
    </citation>
    <scope>NUCLEOTIDE SEQUENCE [LARGE SCALE GENOMIC DNA]</scope>
</reference>
<dbReference type="Gramene" id="OPUNC05G09060.1">
    <property type="protein sequence ID" value="OPUNC05G09060.1"/>
    <property type="gene ID" value="OPUNC05G09060"/>
</dbReference>
<protein>
    <submittedName>
        <fullName evidence="2">Uncharacterized protein</fullName>
    </submittedName>
</protein>
<dbReference type="InterPro" id="IPR004158">
    <property type="entry name" value="DUF247_pln"/>
</dbReference>
<dbReference type="STRING" id="4537.A0A0E0L0P1"/>
<feature type="transmembrane region" description="Helical" evidence="1">
    <location>
        <begin position="100"/>
        <end position="121"/>
    </location>
</feature>